<evidence type="ECO:0000313" key="1">
    <source>
        <dbReference type="EMBL" id="GBP76290.1"/>
    </source>
</evidence>
<comment type="caution">
    <text evidence="1">The sequence shown here is derived from an EMBL/GenBank/DDBJ whole genome shotgun (WGS) entry which is preliminary data.</text>
</comment>
<dbReference type="AlphaFoldDB" id="A0A4C1YMG1"/>
<proteinExistence type="predicted"/>
<reference evidence="1 2" key="1">
    <citation type="journal article" date="2019" name="Commun. Biol.">
        <title>The bagworm genome reveals a unique fibroin gene that provides high tensile strength.</title>
        <authorList>
            <person name="Kono N."/>
            <person name="Nakamura H."/>
            <person name="Ohtoshi R."/>
            <person name="Tomita M."/>
            <person name="Numata K."/>
            <person name="Arakawa K."/>
        </authorList>
    </citation>
    <scope>NUCLEOTIDE SEQUENCE [LARGE SCALE GENOMIC DNA]</scope>
</reference>
<dbReference type="EMBL" id="BGZK01001285">
    <property type="protein sequence ID" value="GBP76290.1"/>
    <property type="molecule type" value="Genomic_DNA"/>
</dbReference>
<organism evidence="1 2">
    <name type="scientific">Eumeta variegata</name>
    <name type="common">Bagworm moth</name>
    <name type="synonym">Eumeta japonica</name>
    <dbReference type="NCBI Taxonomy" id="151549"/>
    <lineage>
        <taxon>Eukaryota</taxon>
        <taxon>Metazoa</taxon>
        <taxon>Ecdysozoa</taxon>
        <taxon>Arthropoda</taxon>
        <taxon>Hexapoda</taxon>
        <taxon>Insecta</taxon>
        <taxon>Pterygota</taxon>
        <taxon>Neoptera</taxon>
        <taxon>Endopterygota</taxon>
        <taxon>Lepidoptera</taxon>
        <taxon>Glossata</taxon>
        <taxon>Ditrysia</taxon>
        <taxon>Tineoidea</taxon>
        <taxon>Psychidae</taxon>
        <taxon>Oiketicinae</taxon>
        <taxon>Eumeta</taxon>
    </lineage>
</organism>
<name>A0A4C1YMG1_EUMVA</name>
<accession>A0A4C1YMG1</accession>
<sequence>MEPAKRIRFGRPLFSPGYRAGFVTLDCGTRLREESGNFARRTREMMPRLDPDTVLLATDLHLLSPDK</sequence>
<dbReference type="Proteomes" id="UP000299102">
    <property type="component" value="Unassembled WGS sequence"/>
</dbReference>
<evidence type="ECO:0000313" key="2">
    <source>
        <dbReference type="Proteomes" id="UP000299102"/>
    </source>
</evidence>
<gene>
    <name evidence="1" type="ORF">EVAR_28918_1</name>
</gene>
<keyword evidence="2" id="KW-1185">Reference proteome</keyword>
<protein>
    <submittedName>
        <fullName evidence="1">Uncharacterized protein</fullName>
    </submittedName>
</protein>